<dbReference type="Proteomes" id="UP000053872">
    <property type="component" value="Unassembled WGS sequence"/>
</dbReference>
<evidence type="ECO:0000313" key="1">
    <source>
        <dbReference type="EMBL" id="PKK22081.1"/>
    </source>
</evidence>
<reference evidence="1 2" key="1">
    <citation type="journal article" date="2013" name="Science">
        <title>Genomic diversity and evolution of the head crest in the rock pigeon.</title>
        <authorList>
            <person name="Shapiro M.D."/>
            <person name="Kronenberg Z."/>
            <person name="Li C."/>
            <person name="Domyan E.T."/>
            <person name="Pan H."/>
            <person name="Campbell M."/>
            <person name="Tan H."/>
            <person name="Huff C.D."/>
            <person name="Hu H."/>
            <person name="Vickrey A.I."/>
            <person name="Nielsen S.C."/>
            <person name="Stringham S.A."/>
            <person name="Hu H."/>
            <person name="Willerslev E."/>
            <person name="Gilbert M.T."/>
            <person name="Yandell M."/>
            <person name="Zhang G."/>
            <person name="Wang J."/>
        </authorList>
    </citation>
    <scope>NUCLEOTIDE SEQUENCE [LARGE SCALE GENOMIC DNA]</scope>
    <source>
        <tissue evidence="1">Blood</tissue>
    </source>
</reference>
<dbReference type="AlphaFoldDB" id="A0A2I0LXB8"/>
<name>A0A2I0LXB8_COLLI</name>
<accession>A0A2I0LXB8</accession>
<proteinExistence type="predicted"/>
<comment type="caution">
    <text evidence="1">The sequence shown here is derived from an EMBL/GenBank/DDBJ whole genome shotgun (WGS) entry which is preliminary data.</text>
</comment>
<dbReference type="InParanoid" id="A0A2I0LXB8"/>
<gene>
    <name evidence="1" type="ORF">A306_00011328</name>
</gene>
<organism evidence="1 2">
    <name type="scientific">Columba livia</name>
    <name type="common">Rock dove</name>
    <dbReference type="NCBI Taxonomy" id="8932"/>
    <lineage>
        <taxon>Eukaryota</taxon>
        <taxon>Metazoa</taxon>
        <taxon>Chordata</taxon>
        <taxon>Craniata</taxon>
        <taxon>Vertebrata</taxon>
        <taxon>Euteleostomi</taxon>
        <taxon>Archelosauria</taxon>
        <taxon>Archosauria</taxon>
        <taxon>Dinosauria</taxon>
        <taxon>Saurischia</taxon>
        <taxon>Theropoda</taxon>
        <taxon>Coelurosauria</taxon>
        <taxon>Aves</taxon>
        <taxon>Neognathae</taxon>
        <taxon>Neoaves</taxon>
        <taxon>Columbimorphae</taxon>
        <taxon>Columbiformes</taxon>
        <taxon>Columbidae</taxon>
        <taxon>Columba</taxon>
    </lineage>
</organism>
<keyword evidence="2" id="KW-1185">Reference proteome</keyword>
<dbReference type="EMBL" id="AKCR02000068">
    <property type="protein sequence ID" value="PKK22081.1"/>
    <property type="molecule type" value="Genomic_DNA"/>
</dbReference>
<evidence type="ECO:0000313" key="2">
    <source>
        <dbReference type="Proteomes" id="UP000053872"/>
    </source>
</evidence>
<sequence>MHNSSYAPQYTVYPVPCALQYIVPLHPNTPHTQLPLHPTPSAELLSPHIPASPCIPVSVHPHTSRTLVPVHPCPCAPPCIAHPAPCAPRYTTPP</sequence>
<protein>
    <submittedName>
        <fullName evidence="1">Vegetative cell wall protein gp1-like</fullName>
    </submittedName>
</protein>